<gene>
    <name evidence="1" type="ORF">H7U12_11295</name>
</gene>
<sequence>MENSSQPVQKLSDLAALLLEKLQADQTNLTLDFQDLTVQGPGPQGQTGQWKITGQLSLKTKYTGANQS</sequence>
<protein>
    <submittedName>
        <fullName evidence="1">Uncharacterized protein</fullName>
    </submittedName>
</protein>
<reference evidence="1 2" key="1">
    <citation type="journal article" date="2019" name="Int. J. Syst. Evol. Microbiol.">
        <title>Rufibacter sediminis sp. nov., isolated from freshwater lake sediment.</title>
        <authorList>
            <person name="Qu J.H."/>
            <person name="Zhang L.J."/>
            <person name="Fu Y.H."/>
            <person name="Li H.F."/>
        </authorList>
    </citation>
    <scope>NUCLEOTIDE SEQUENCE [LARGE SCALE GENOMIC DNA]</scope>
    <source>
        <strain evidence="1 2">H-1</strain>
    </source>
</reference>
<proteinExistence type="predicted"/>
<evidence type="ECO:0000313" key="2">
    <source>
        <dbReference type="Proteomes" id="UP000659698"/>
    </source>
</evidence>
<evidence type="ECO:0000313" key="1">
    <source>
        <dbReference type="EMBL" id="MBC3540268.1"/>
    </source>
</evidence>
<keyword evidence="2" id="KW-1185">Reference proteome</keyword>
<dbReference type="EMBL" id="JACOAF010000026">
    <property type="protein sequence ID" value="MBC3540268.1"/>
    <property type="molecule type" value="Genomic_DNA"/>
</dbReference>
<dbReference type="Proteomes" id="UP000659698">
    <property type="component" value="Unassembled WGS sequence"/>
</dbReference>
<name>A0ABR6VSU8_9BACT</name>
<comment type="caution">
    <text evidence="1">The sequence shown here is derived from an EMBL/GenBank/DDBJ whole genome shotgun (WGS) entry which is preliminary data.</text>
</comment>
<accession>A0ABR6VSU8</accession>
<dbReference type="RefSeq" id="WP_186637625.1">
    <property type="nucleotide sequence ID" value="NZ_JACOAF010000026.1"/>
</dbReference>
<organism evidence="1 2">
    <name type="scientific">Rufibacter sediminis</name>
    <dbReference type="NCBI Taxonomy" id="2762756"/>
    <lineage>
        <taxon>Bacteria</taxon>
        <taxon>Pseudomonadati</taxon>
        <taxon>Bacteroidota</taxon>
        <taxon>Cytophagia</taxon>
        <taxon>Cytophagales</taxon>
        <taxon>Hymenobacteraceae</taxon>
        <taxon>Rufibacter</taxon>
    </lineage>
</organism>